<dbReference type="KEGG" id="mus:103988453"/>
<keyword evidence="6" id="KW-1185">Reference proteome</keyword>
<dbReference type="FunCoup" id="A0A804JHP1">
    <property type="interactions" value="8"/>
</dbReference>
<comment type="similarity">
    <text evidence="1">Belongs to the STIG1 family.</text>
</comment>
<dbReference type="AlphaFoldDB" id="A0A804JHP1"/>
<dbReference type="Gramene" id="Ma06_t18520.1">
    <property type="protein sequence ID" value="Ma06_p18520.1"/>
    <property type="gene ID" value="Ma06_g18520"/>
</dbReference>
<reference evidence="5" key="2">
    <citation type="submission" date="2021-05" db="UniProtKB">
        <authorList>
            <consortium name="EnsemblPlants"/>
        </authorList>
    </citation>
    <scope>IDENTIFICATION</scope>
    <source>
        <strain evidence="5">subsp. malaccensis</strain>
    </source>
</reference>
<gene>
    <name evidence="4" type="ORF">GSMUA_164490.1</name>
</gene>
<evidence type="ECO:0000313" key="5">
    <source>
        <dbReference type="EnsemblPlants" id="Ma06_p18520.1"/>
    </source>
</evidence>
<protein>
    <submittedName>
        <fullName evidence="4">(wild Malaysian banana) hypothetical protein</fullName>
    </submittedName>
</protein>
<dbReference type="InterPro" id="IPR006969">
    <property type="entry name" value="Stig-like"/>
</dbReference>
<reference evidence="4" key="1">
    <citation type="submission" date="2021-03" db="EMBL/GenBank/DDBJ databases">
        <authorList>
            <consortium name="Genoscope - CEA"/>
            <person name="William W."/>
        </authorList>
    </citation>
    <scope>NUCLEOTIDE SEQUENCE</scope>
    <source>
        <strain evidence="4">Doubled-haploid Pahang</strain>
    </source>
</reference>
<name>A0A804JHP1_MUSAM</name>
<organism evidence="5 6">
    <name type="scientific">Musa acuminata subsp. malaccensis</name>
    <name type="common">Wild banana</name>
    <name type="synonym">Musa malaccensis</name>
    <dbReference type="NCBI Taxonomy" id="214687"/>
    <lineage>
        <taxon>Eukaryota</taxon>
        <taxon>Viridiplantae</taxon>
        <taxon>Streptophyta</taxon>
        <taxon>Embryophyta</taxon>
        <taxon>Tracheophyta</taxon>
        <taxon>Spermatophyta</taxon>
        <taxon>Magnoliopsida</taxon>
        <taxon>Liliopsida</taxon>
        <taxon>Zingiberales</taxon>
        <taxon>Musaceae</taxon>
        <taxon>Musa</taxon>
    </lineage>
</organism>
<feature type="chain" id="PRO_5036219948" evidence="3">
    <location>
        <begin position="24"/>
        <end position="124"/>
    </location>
</feature>
<evidence type="ECO:0000256" key="1">
    <source>
        <dbReference type="ARBA" id="ARBA00006010"/>
    </source>
</evidence>
<evidence type="ECO:0000313" key="6">
    <source>
        <dbReference type="Proteomes" id="UP000012960"/>
    </source>
</evidence>
<dbReference type="OMA" id="CANLAYD"/>
<sequence>MKQATVILVAIAITVALAPTAIGDIGGGRKSRFLAATDANGKKKCSIDPSACYSAGIPGQRCCGDQCVDTGSDRFNCGECGRLCKFTQACCGGKCVNLAVDKKHCGSCFNRCNKTCLYGLCDYA</sequence>
<keyword evidence="2 3" id="KW-0732">Signal</keyword>
<dbReference type="EMBL" id="HG996471">
    <property type="protein sequence ID" value="CAG1846654.1"/>
    <property type="molecule type" value="Genomic_DNA"/>
</dbReference>
<accession>A0A804JHP1</accession>
<feature type="signal peptide" evidence="3">
    <location>
        <begin position="1"/>
        <end position="23"/>
    </location>
</feature>
<dbReference type="OrthoDB" id="5421723at2759"/>
<dbReference type="Proteomes" id="UP000012960">
    <property type="component" value="Unplaced"/>
</dbReference>
<evidence type="ECO:0000313" key="4">
    <source>
        <dbReference type="EMBL" id="CAG1846654.1"/>
    </source>
</evidence>
<proteinExistence type="inferred from homology"/>
<evidence type="ECO:0000256" key="3">
    <source>
        <dbReference type="SAM" id="SignalP"/>
    </source>
</evidence>
<dbReference type="PANTHER" id="PTHR33227:SF54">
    <property type="entry name" value="PROTEIN STIG1"/>
    <property type="match status" value="1"/>
</dbReference>
<dbReference type="Pfam" id="PF04885">
    <property type="entry name" value="Stig1"/>
    <property type="match status" value="1"/>
</dbReference>
<dbReference type="PANTHER" id="PTHR33227">
    <property type="entry name" value="STIGMA-SPECIFIC STIG1-LIKE PROTEIN 3"/>
    <property type="match status" value="1"/>
</dbReference>
<dbReference type="EnsemblPlants" id="Ma06_t18520.1">
    <property type="protein sequence ID" value="Ma06_p18520.1"/>
    <property type="gene ID" value="Ma06_g18520"/>
</dbReference>
<dbReference type="InParanoid" id="A0A804JHP1"/>
<evidence type="ECO:0000256" key="2">
    <source>
        <dbReference type="ARBA" id="ARBA00022729"/>
    </source>
</evidence>